<dbReference type="PANTHER" id="PTHR30055:SF220">
    <property type="entry name" value="TETR-FAMILY REGULATORY PROTEIN"/>
    <property type="match status" value="1"/>
</dbReference>
<dbReference type="InterPro" id="IPR050109">
    <property type="entry name" value="HTH-type_TetR-like_transc_reg"/>
</dbReference>
<dbReference type="OrthoDB" id="9179041at2"/>
<evidence type="ECO:0000256" key="2">
    <source>
        <dbReference type="PROSITE-ProRule" id="PRU00335"/>
    </source>
</evidence>
<keyword evidence="1 2" id="KW-0238">DNA-binding</keyword>
<feature type="domain" description="HTH tetR-type" evidence="3">
    <location>
        <begin position="10"/>
        <end position="70"/>
    </location>
</feature>
<dbReference type="Gene3D" id="1.10.357.10">
    <property type="entry name" value="Tetracycline Repressor, domain 2"/>
    <property type="match status" value="1"/>
</dbReference>
<evidence type="ECO:0000256" key="1">
    <source>
        <dbReference type="ARBA" id="ARBA00023125"/>
    </source>
</evidence>
<dbReference type="AlphaFoldDB" id="A0A3E2B2Q4"/>
<dbReference type="PROSITE" id="PS50977">
    <property type="entry name" value="HTH_TETR_2"/>
    <property type="match status" value="1"/>
</dbReference>
<gene>
    <name evidence="4" type="ORF">DV520_08530</name>
</gene>
<keyword evidence="5" id="KW-1185">Reference proteome</keyword>
<dbReference type="GO" id="GO:0000976">
    <property type="term" value="F:transcription cis-regulatory region binding"/>
    <property type="evidence" value="ECO:0007669"/>
    <property type="project" value="TreeGrafter"/>
</dbReference>
<organism evidence="4 5">
    <name type="scientific">Evtepia gabavorous</name>
    <dbReference type="NCBI Taxonomy" id="2211183"/>
    <lineage>
        <taxon>Bacteria</taxon>
        <taxon>Bacillati</taxon>
        <taxon>Bacillota</taxon>
        <taxon>Clostridia</taxon>
        <taxon>Eubacteriales</taxon>
        <taxon>Evtepia</taxon>
    </lineage>
</organism>
<dbReference type="RefSeq" id="WP_021920358.1">
    <property type="nucleotide sequence ID" value="NZ_CAKXKJ010000007.1"/>
</dbReference>
<dbReference type="InterPro" id="IPR009057">
    <property type="entry name" value="Homeodomain-like_sf"/>
</dbReference>
<evidence type="ECO:0000313" key="4">
    <source>
        <dbReference type="EMBL" id="RFT06246.1"/>
    </source>
</evidence>
<feature type="DNA-binding region" description="H-T-H motif" evidence="2">
    <location>
        <begin position="33"/>
        <end position="52"/>
    </location>
</feature>
<evidence type="ECO:0000259" key="3">
    <source>
        <dbReference type="PROSITE" id="PS50977"/>
    </source>
</evidence>
<comment type="caution">
    <text evidence="4">The sequence shown here is derived from an EMBL/GenBank/DDBJ whole genome shotgun (WGS) entry which is preliminary data.</text>
</comment>
<dbReference type="GeneID" id="97995776"/>
<proteinExistence type="predicted"/>
<dbReference type="InterPro" id="IPR001647">
    <property type="entry name" value="HTH_TetR"/>
</dbReference>
<dbReference type="SUPFAM" id="SSF46689">
    <property type="entry name" value="Homeodomain-like"/>
    <property type="match status" value="1"/>
</dbReference>
<dbReference type="Proteomes" id="UP000260649">
    <property type="component" value="Unassembled WGS sequence"/>
</dbReference>
<sequence>MAEQPKARRRNTREELIKAGVEEINRYGVAGFSMRRIAQLCGVSCGAPYKHFGDRKEFIAAIIDDVNAQWHARQAELLAAYEGDTRKQIVEMSTGYVQFLAENPHLRAILTLKDRDFDNVYHRVRGELSSPTQRLIQRYCQEEQLDEETRQRKVYVVRSLIFGAAIQFDNGELPYSEHTLKMVHDSIERELLLP</sequence>
<name>A0A3E2B2Q4_9FIRM</name>
<reference evidence="4 5" key="1">
    <citation type="submission" date="2018-07" db="EMBL/GenBank/DDBJ databases">
        <title>GABA Modulating Bacteria of the Human Gut Microbiota.</title>
        <authorList>
            <person name="Strandwitz P."/>
            <person name="Kim K.H."/>
            <person name="Terekhova D."/>
            <person name="Liu J.K."/>
            <person name="Sharma A."/>
            <person name="Levering J."/>
            <person name="Mcdonald D."/>
            <person name="Dietrich D."/>
            <person name="Ramadhar T.R."/>
            <person name="Lekbua A."/>
            <person name="Mroue N."/>
            <person name="Liston C."/>
            <person name="Stewart E.J."/>
            <person name="Dubin M.J."/>
            <person name="Zengler K."/>
            <person name="Knight R."/>
            <person name="Gilbert J.A."/>
            <person name="Clardy J."/>
            <person name="Lewis K."/>
        </authorList>
    </citation>
    <scope>NUCLEOTIDE SEQUENCE [LARGE SCALE GENOMIC DNA]</scope>
    <source>
        <strain evidence="4 5">KLE1738</strain>
    </source>
</reference>
<evidence type="ECO:0000313" key="5">
    <source>
        <dbReference type="Proteomes" id="UP000260649"/>
    </source>
</evidence>
<dbReference type="EMBL" id="QQRQ01000014">
    <property type="protein sequence ID" value="RFT06246.1"/>
    <property type="molecule type" value="Genomic_DNA"/>
</dbReference>
<dbReference type="GO" id="GO:0003700">
    <property type="term" value="F:DNA-binding transcription factor activity"/>
    <property type="evidence" value="ECO:0007669"/>
    <property type="project" value="TreeGrafter"/>
</dbReference>
<protein>
    <submittedName>
        <fullName evidence="4">TetR/AcrR family transcriptional regulator</fullName>
    </submittedName>
</protein>
<dbReference type="Pfam" id="PF00440">
    <property type="entry name" value="TetR_N"/>
    <property type="match status" value="1"/>
</dbReference>
<accession>A0A3E2B2Q4</accession>
<dbReference type="PANTHER" id="PTHR30055">
    <property type="entry name" value="HTH-TYPE TRANSCRIPTIONAL REGULATOR RUTR"/>
    <property type="match status" value="1"/>
</dbReference>